<keyword evidence="4" id="KW-0645">Protease</keyword>
<keyword evidence="5" id="KW-1185">Reference proteome</keyword>
<dbReference type="Pfam" id="PF00595">
    <property type="entry name" value="PDZ"/>
    <property type="match status" value="1"/>
</dbReference>
<dbReference type="PROSITE" id="PS50106">
    <property type="entry name" value="PDZ"/>
    <property type="match status" value="2"/>
</dbReference>
<dbReference type="AlphaFoldDB" id="A0A5B1CCF0"/>
<feature type="domain" description="PDZ" evidence="3">
    <location>
        <begin position="315"/>
        <end position="383"/>
    </location>
</feature>
<dbReference type="RefSeq" id="WP_068261538.1">
    <property type="nucleotide sequence ID" value="NZ_LWSK01000026.1"/>
</dbReference>
<organism evidence="4 5">
    <name type="scientific">Rubripirellula obstinata</name>
    <dbReference type="NCBI Taxonomy" id="406547"/>
    <lineage>
        <taxon>Bacteria</taxon>
        <taxon>Pseudomonadati</taxon>
        <taxon>Planctomycetota</taxon>
        <taxon>Planctomycetia</taxon>
        <taxon>Pirellulales</taxon>
        <taxon>Pirellulaceae</taxon>
        <taxon>Rubripirellula</taxon>
    </lineage>
</organism>
<dbReference type="GO" id="GO:0016020">
    <property type="term" value="C:membrane"/>
    <property type="evidence" value="ECO:0007669"/>
    <property type="project" value="InterPro"/>
</dbReference>
<gene>
    <name evidence="4" type="ORF">LF1_03820</name>
</gene>
<dbReference type="InterPro" id="IPR004387">
    <property type="entry name" value="Pept_M50_Zn"/>
</dbReference>
<evidence type="ECO:0000313" key="5">
    <source>
        <dbReference type="Proteomes" id="UP000322699"/>
    </source>
</evidence>
<dbReference type="InterPro" id="IPR001478">
    <property type="entry name" value="PDZ"/>
</dbReference>
<comment type="cofactor">
    <cofactor evidence="1">
        <name>Zn(2+)</name>
        <dbReference type="ChEBI" id="CHEBI:29105"/>
    </cofactor>
</comment>
<evidence type="ECO:0000256" key="1">
    <source>
        <dbReference type="ARBA" id="ARBA00001947"/>
    </source>
</evidence>
<dbReference type="SMART" id="SM00228">
    <property type="entry name" value="PDZ"/>
    <property type="match status" value="2"/>
</dbReference>
<evidence type="ECO:0000259" key="3">
    <source>
        <dbReference type="PROSITE" id="PS50106"/>
    </source>
</evidence>
<dbReference type="SUPFAM" id="SSF50156">
    <property type="entry name" value="PDZ domain-like"/>
    <property type="match status" value="2"/>
</dbReference>
<feature type="compositionally biased region" description="Basic and acidic residues" evidence="2">
    <location>
        <begin position="424"/>
        <end position="436"/>
    </location>
</feature>
<feature type="region of interest" description="Disordered" evidence="2">
    <location>
        <begin position="74"/>
        <end position="126"/>
    </location>
</feature>
<feature type="region of interest" description="Disordered" evidence="2">
    <location>
        <begin position="421"/>
        <end position="519"/>
    </location>
</feature>
<protein>
    <submittedName>
        <fullName evidence="4">Serine endoprotease</fullName>
    </submittedName>
</protein>
<dbReference type="Gene3D" id="2.30.42.10">
    <property type="match status" value="2"/>
</dbReference>
<feature type="compositionally biased region" description="Low complexity" evidence="2">
    <location>
        <begin position="437"/>
        <end position="451"/>
    </location>
</feature>
<comment type="caution">
    <text evidence="4">The sequence shown here is derived from an EMBL/GenBank/DDBJ whole genome shotgun (WGS) entry which is preliminary data.</text>
</comment>
<dbReference type="PANTHER" id="PTHR42837">
    <property type="entry name" value="REGULATOR OF SIGMA-E PROTEASE RSEP"/>
    <property type="match status" value="1"/>
</dbReference>
<dbReference type="EMBL" id="VRLW01000001">
    <property type="protein sequence ID" value="KAA1257892.1"/>
    <property type="molecule type" value="Genomic_DNA"/>
</dbReference>
<feature type="compositionally biased region" description="Basic and acidic residues" evidence="2">
    <location>
        <begin position="303"/>
        <end position="312"/>
    </location>
</feature>
<feature type="region of interest" description="Disordered" evidence="2">
    <location>
        <begin position="303"/>
        <end position="332"/>
    </location>
</feature>
<dbReference type="PANTHER" id="PTHR42837:SF2">
    <property type="entry name" value="MEMBRANE METALLOPROTEASE ARASP2, CHLOROPLASTIC-RELATED"/>
    <property type="match status" value="1"/>
</dbReference>
<dbReference type="Pfam" id="PF17820">
    <property type="entry name" value="PDZ_6"/>
    <property type="match status" value="1"/>
</dbReference>
<feature type="compositionally biased region" description="Polar residues" evidence="2">
    <location>
        <begin position="168"/>
        <end position="192"/>
    </location>
</feature>
<feature type="domain" description="PDZ" evidence="3">
    <location>
        <begin position="203"/>
        <end position="285"/>
    </location>
</feature>
<dbReference type="GO" id="GO:0006508">
    <property type="term" value="P:proteolysis"/>
    <property type="evidence" value="ECO:0007669"/>
    <property type="project" value="UniProtKB-KW"/>
</dbReference>
<accession>A0A5B1CCF0</accession>
<dbReference type="OrthoDB" id="259755at2"/>
<name>A0A5B1CCF0_9BACT</name>
<dbReference type="InterPro" id="IPR036034">
    <property type="entry name" value="PDZ_sf"/>
</dbReference>
<dbReference type="InterPro" id="IPR041489">
    <property type="entry name" value="PDZ_6"/>
</dbReference>
<evidence type="ECO:0000313" key="4">
    <source>
        <dbReference type="EMBL" id="KAA1257892.1"/>
    </source>
</evidence>
<feature type="region of interest" description="Disordered" evidence="2">
    <location>
        <begin position="138"/>
        <end position="212"/>
    </location>
</feature>
<reference evidence="4 5" key="1">
    <citation type="submission" date="2019-08" db="EMBL/GenBank/DDBJ databases">
        <title>Deep-cultivation of Planctomycetes and their phenomic and genomic characterization uncovers novel biology.</title>
        <authorList>
            <person name="Wiegand S."/>
            <person name="Jogler M."/>
            <person name="Boedeker C."/>
            <person name="Pinto D."/>
            <person name="Vollmers J."/>
            <person name="Rivas-Marin E."/>
            <person name="Kohn T."/>
            <person name="Peeters S.H."/>
            <person name="Heuer A."/>
            <person name="Rast P."/>
            <person name="Oberbeckmann S."/>
            <person name="Bunk B."/>
            <person name="Jeske O."/>
            <person name="Meyerdierks A."/>
            <person name="Storesund J.E."/>
            <person name="Kallscheuer N."/>
            <person name="Luecker S."/>
            <person name="Lage O.M."/>
            <person name="Pohl T."/>
            <person name="Merkel B.J."/>
            <person name="Hornburger P."/>
            <person name="Mueller R.-W."/>
            <person name="Bruemmer F."/>
            <person name="Labrenz M."/>
            <person name="Spormann A.M."/>
            <person name="Op Den Camp H."/>
            <person name="Overmann J."/>
            <person name="Amann R."/>
            <person name="Jetten M.S.M."/>
            <person name="Mascher T."/>
            <person name="Medema M.H."/>
            <person name="Devos D.P."/>
            <person name="Kaster A.-K."/>
            <person name="Ovreas L."/>
            <person name="Rohde M."/>
            <person name="Galperin M.Y."/>
            <person name="Jogler C."/>
        </authorList>
    </citation>
    <scope>NUCLEOTIDE SEQUENCE [LARGE SCALE GENOMIC DNA]</scope>
    <source>
        <strain evidence="4 5">LF1</strain>
    </source>
</reference>
<keyword evidence="4" id="KW-0378">Hydrolase</keyword>
<evidence type="ECO:0000256" key="2">
    <source>
        <dbReference type="SAM" id="MobiDB-lite"/>
    </source>
</evidence>
<proteinExistence type="predicted"/>
<dbReference type="GO" id="GO:0004222">
    <property type="term" value="F:metalloendopeptidase activity"/>
    <property type="evidence" value="ECO:0007669"/>
    <property type="project" value="InterPro"/>
</dbReference>
<feature type="compositionally biased region" description="Polar residues" evidence="2">
    <location>
        <begin position="492"/>
        <end position="508"/>
    </location>
</feature>
<sequence length="529" mass="56825">MNRPCLSFVLMIATFIGAVVVTASPADAQLFRRIRQARQNAAQAPQYQQQQRAQQAYQQRLQQQQLQQRIQQQQSLQNRFRTNERQAVPAPRVPQVGVPQSRVPQSRVPQAGVPAANYSTTPRVVGPVRFPTQPAIAAPEAINSQSRMPTLAEQPKKVSDNLDEAGDQESNSQESTEPGQSAGDSDLGQSILSGDESTEDTDQPEVKKSDSPAATMGLEVFQYSEPQNGVRIARIGEDSRADESGIRVGDMIVAVDRTRTRRAEDVASVLKQHSPGESLRVQFVRGSTSYVTDVPLIASKFSENKAPDKSSNSDRVTVAKPPADATDETAASSDSIKLGMLIQDNSKLRGTVVTKVRPGSIADASGLKEGDRIVSVESRLLEGGEQLRQIVGKSTWGDQLAMGVVRDGELISRKIKFAQPVETKLADSKPKTKPSADSKPSSASGLSKGIGSMLGGLFSGGSKTKEKAASKSTSKGEQVVQADAVLPAPDNLTENSLAENSEIAQSESDPLGFGDDEPIEQVIFQKNVE</sequence>
<dbReference type="Proteomes" id="UP000322699">
    <property type="component" value="Unassembled WGS sequence"/>
</dbReference>